<reference evidence="3" key="1">
    <citation type="submission" date="2020-10" db="EMBL/GenBank/DDBJ databases">
        <authorList>
            <person name="Hahn C.J."/>
            <person name="Laso-Perez R."/>
            <person name="Vulcano F."/>
            <person name="Vaziourakis K.-M."/>
            <person name="Stokke R."/>
            <person name="Steen I.H."/>
            <person name="Teske A."/>
            <person name="Boetius A."/>
            <person name="Liebeke M."/>
            <person name="Amann R."/>
            <person name="Knittel K."/>
        </authorList>
    </citation>
    <scope>NUCLEOTIDE SEQUENCE</scope>
    <source>
        <strain evidence="2">Gfbio:e3339647-f889-4370-9287-4fb5cb688e4c:AG392D22_GoMArc1</strain>
        <strain evidence="1">Gfbio:e3339647-f889-4370-9287-4fb5cb688e4c:AG392E03_GoMArc1</strain>
        <strain evidence="3">Gfbio:e3339647-f889-4370-9287-4fb5cb688e4c:AG394J04_GoMArc1</strain>
    </source>
</reference>
<dbReference type="EMBL" id="CAJHIS010000001">
    <property type="protein sequence ID" value="CAD6490974.1"/>
    <property type="molecule type" value="Genomic_DNA"/>
</dbReference>
<evidence type="ECO:0000313" key="1">
    <source>
        <dbReference type="EMBL" id="CAD6490285.1"/>
    </source>
</evidence>
<evidence type="ECO:0000313" key="3">
    <source>
        <dbReference type="EMBL" id="CAD6492248.1"/>
    </source>
</evidence>
<organism evidence="3 4">
    <name type="scientific">Candidatus Argoarchaeum ethanivorans</name>
    <dbReference type="NCBI Taxonomy" id="2608793"/>
    <lineage>
        <taxon>Archaea</taxon>
        <taxon>Methanobacteriati</taxon>
        <taxon>Methanobacteriota</taxon>
        <taxon>Stenosarchaea group</taxon>
        <taxon>Methanomicrobia</taxon>
        <taxon>Methanosarcinales</taxon>
        <taxon>Methanosarcinales incertae sedis</taxon>
        <taxon>GOM Arc I cluster</taxon>
        <taxon>Candidatus Argoarchaeum</taxon>
    </lineage>
</organism>
<dbReference type="EMBL" id="CAJHIN010000007">
    <property type="protein sequence ID" value="CAD6490285.1"/>
    <property type="molecule type" value="Genomic_DNA"/>
</dbReference>
<protein>
    <submittedName>
        <fullName evidence="3">Uncharacterized protein</fullName>
    </submittedName>
</protein>
<name>A0A811T8U1_9EURY</name>
<comment type="caution">
    <text evidence="3">The sequence shown here is derived from an EMBL/GenBank/DDBJ whole genome shotgun (WGS) entry which is preliminary data.</text>
</comment>
<gene>
    <name evidence="2" type="ORF">EMLJLAPB_00060</name>
    <name evidence="3" type="ORF">FFODKBPE_00291</name>
    <name evidence="1" type="ORF">KFBDDELM_00166</name>
</gene>
<proteinExistence type="predicted"/>
<dbReference type="AlphaFoldDB" id="A0A811T8U1"/>
<dbReference type="Proteomes" id="UP000634805">
    <property type="component" value="Unassembled WGS sequence"/>
</dbReference>
<dbReference type="EMBL" id="CAJHIP010000007">
    <property type="protein sequence ID" value="CAD6492248.1"/>
    <property type="molecule type" value="Genomic_DNA"/>
</dbReference>
<evidence type="ECO:0000313" key="4">
    <source>
        <dbReference type="Proteomes" id="UP000603056"/>
    </source>
</evidence>
<evidence type="ECO:0000313" key="2">
    <source>
        <dbReference type="EMBL" id="CAD6490974.1"/>
    </source>
</evidence>
<accession>A0A811T8U1</accession>
<sequence>MSSIDEFKLEFIKERSDSLYICAAGFEDRSRAIVERLKDRRENFFKYSLILEYSDTKHKEYNKPNLEFIQSTLPQISCRLLENAIVDIDHIYQIKANIIEAFKRIPIEDIGTVFIDISGMANSLILLSVHQAKKRFLGKEIVILYAEADIYYPSIEKRAEIKRLMKSDEEEDILKLGDELGASGTREVIILPGFKGYFTENKPICLIFLVGYEPSRAAGLLDTYRPNMVVVCYGGSPHEKFEWRRDFSKELHVDLFNKFNHVERGISTFYISEIVTELDKIYKSIENSGHELYEYYNVAITPQCSKLQTIAAYLFSQIHPDVQIVFCFPGKFNPERYSKGVGKIWVYKLQNV</sequence>
<dbReference type="Proteomes" id="UP000606624">
    <property type="component" value="Unassembled WGS sequence"/>
</dbReference>
<dbReference type="Proteomes" id="UP000603056">
    <property type="component" value="Unassembled WGS sequence"/>
</dbReference>